<dbReference type="InterPro" id="IPR046780">
    <property type="entry name" value="aBig_2"/>
</dbReference>
<feature type="chain" id="PRO_5042563937" evidence="1">
    <location>
        <begin position="17"/>
        <end position="335"/>
    </location>
</feature>
<evidence type="ECO:0000313" key="3">
    <source>
        <dbReference type="EMBL" id="KAK1750924.1"/>
    </source>
</evidence>
<dbReference type="Gene3D" id="2.60.120.200">
    <property type="match status" value="1"/>
</dbReference>
<gene>
    <name evidence="3" type="ORF">QBC47DRAFT_392898</name>
</gene>
<name>A0AAJ0B3B7_9PEZI</name>
<evidence type="ECO:0000256" key="1">
    <source>
        <dbReference type="SAM" id="SignalP"/>
    </source>
</evidence>
<evidence type="ECO:0000313" key="4">
    <source>
        <dbReference type="Proteomes" id="UP001239445"/>
    </source>
</evidence>
<reference evidence="3" key="1">
    <citation type="submission" date="2023-06" db="EMBL/GenBank/DDBJ databases">
        <title>Genome-scale phylogeny and comparative genomics of the fungal order Sordariales.</title>
        <authorList>
            <consortium name="Lawrence Berkeley National Laboratory"/>
            <person name="Hensen N."/>
            <person name="Bonometti L."/>
            <person name="Westerberg I."/>
            <person name="Brannstrom I.O."/>
            <person name="Guillou S."/>
            <person name="Cros-Aarteil S."/>
            <person name="Calhoun S."/>
            <person name="Haridas S."/>
            <person name="Kuo A."/>
            <person name="Mondo S."/>
            <person name="Pangilinan J."/>
            <person name="Riley R."/>
            <person name="Labutti K."/>
            <person name="Andreopoulos B."/>
            <person name="Lipzen A."/>
            <person name="Chen C."/>
            <person name="Yanf M."/>
            <person name="Daum C."/>
            <person name="Ng V."/>
            <person name="Clum A."/>
            <person name="Steindorff A."/>
            <person name="Ohm R."/>
            <person name="Martin F."/>
            <person name="Silar P."/>
            <person name="Natvig D."/>
            <person name="Lalanne C."/>
            <person name="Gautier V."/>
            <person name="Ament-Velasquez S.L."/>
            <person name="Kruys A."/>
            <person name="Hutchinson M.I."/>
            <person name="Powell A.J."/>
            <person name="Barry K."/>
            <person name="Miller A.N."/>
            <person name="Grigoriev I.V."/>
            <person name="Debuchy R."/>
            <person name="Gladieux P."/>
            <person name="Thoren M.H."/>
            <person name="Johannesson H."/>
        </authorList>
    </citation>
    <scope>NUCLEOTIDE SEQUENCE</scope>
    <source>
        <strain evidence="3">PSN4</strain>
    </source>
</reference>
<feature type="domain" description="Atrophied bacterial Ig" evidence="2">
    <location>
        <begin position="260"/>
        <end position="332"/>
    </location>
</feature>
<accession>A0AAJ0B3B7</accession>
<dbReference type="InterPro" id="IPR013320">
    <property type="entry name" value="ConA-like_dom_sf"/>
</dbReference>
<keyword evidence="4" id="KW-1185">Reference proteome</keyword>
<dbReference type="EMBL" id="MU839844">
    <property type="protein sequence ID" value="KAK1750924.1"/>
    <property type="molecule type" value="Genomic_DNA"/>
</dbReference>
<feature type="signal peptide" evidence="1">
    <location>
        <begin position="1"/>
        <end position="16"/>
    </location>
</feature>
<keyword evidence="1" id="KW-0732">Signal</keyword>
<dbReference type="SUPFAM" id="SSF49899">
    <property type="entry name" value="Concanavalin A-like lectins/glucanases"/>
    <property type="match status" value="1"/>
</dbReference>
<organism evidence="3 4">
    <name type="scientific">Echria macrotheca</name>
    <dbReference type="NCBI Taxonomy" id="438768"/>
    <lineage>
        <taxon>Eukaryota</taxon>
        <taxon>Fungi</taxon>
        <taxon>Dikarya</taxon>
        <taxon>Ascomycota</taxon>
        <taxon>Pezizomycotina</taxon>
        <taxon>Sordariomycetes</taxon>
        <taxon>Sordariomycetidae</taxon>
        <taxon>Sordariales</taxon>
        <taxon>Schizotheciaceae</taxon>
        <taxon>Echria</taxon>
    </lineage>
</organism>
<dbReference type="Pfam" id="PF20578">
    <property type="entry name" value="aBig_2"/>
    <property type="match status" value="1"/>
</dbReference>
<proteinExistence type="predicted"/>
<comment type="caution">
    <text evidence="3">The sequence shown here is derived from an EMBL/GenBank/DDBJ whole genome shotgun (WGS) entry which is preliminary data.</text>
</comment>
<protein>
    <submittedName>
        <fullName evidence="3">Concanavalin A-like lectin/glucanase domain-containing protein</fullName>
    </submittedName>
</protein>
<sequence length="335" mass="34877">MHPLLLAIAAATAASAKLVLFLPLNETAGTQATDYSGNNRHGRYINTPALQGRNGTRLDGVDGCIQLPNDLMRNQYTLSASIEVLIRTEQSGNYFVFGLGNAGSNGYGNGYVFVTGDPVLRGAITPSTYDNEAEVRTGSALARNVWTTLTFVVDSTAQGGGRLTLYQDGRSLGGRTNNAAIVAPGSIGTGSTSSNYIGRSTFKADKYLAGSVRNFRLWDHALSAAEVATLVPPTQAPGTGGGGGDSGTSAEDRITAALLALNIPNVDAIRGNIVLPTVSNGIPINWSSSQPEVISTNGTVIRYDQDVLVALTATANFDGASGQRTFFAMVLRAGA</sequence>
<dbReference type="Proteomes" id="UP001239445">
    <property type="component" value="Unassembled WGS sequence"/>
</dbReference>
<dbReference type="Pfam" id="PF13385">
    <property type="entry name" value="Laminin_G_3"/>
    <property type="match status" value="1"/>
</dbReference>
<dbReference type="AlphaFoldDB" id="A0AAJ0B3B7"/>
<evidence type="ECO:0000259" key="2">
    <source>
        <dbReference type="Pfam" id="PF20578"/>
    </source>
</evidence>